<dbReference type="Proteomes" id="UP000587880">
    <property type="component" value="Unassembled WGS sequence"/>
</dbReference>
<proteinExistence type="predicted"/>
<organism evidence="1 2">
    <name type="scientific">Clostridium beijerinckii</name>
    <name type="common">Clostridium MP</name>
    <dbReference type="NCBI Taxonomy" id="1520"/>
    <lineage>
        <taxon>Bacteria</taxon>
        <taxon>Bacillati</taxon>
        <taxon>Bacillota</taxon>
        <taxon>Clostridia</taxon>
        <taxon>Eubacteriales</taxon>
        <taxon>Clostridiaceae</taxon>
        <taxon>Clostridium</taxon>
    </lineage>
</organism>
<dbReference type="Gene3D" id="3.40.50.1240">
    <property type="entry name" value="Phosphoglycerate mutase-like"/>
    <property type="match status" value="1"/>
</dbReference>
<dbReference type="SUPFAM" id="SSF53254">
    <property type="entry name" value="Phosphoglycerate mutase-like"/>
    <property type="match status" value="1"/>
</dbReference>
<dbReference type="EMBL" id="JABAGD010000079">
    <property type="protein sequence ID" value="NMF07789.1"/>
    <property type="molecule type" value="Genomic_DNA"/>
</dbReference>
<dbReference type="Pfam" id="PF00300">
    <property type="entry name" value="His_Phos_1"/>
    <property type="match status" value="1"/>
</dbReference>
<dbReference type="InterPro" id="IPR029033">
    <property type="entry name" value="His_PPase_superfam"/>
</dbReference>
<name>A0A7X9XRR5_CLOBE</name>
<reference evidence="1 2" key="1">
    <citation type="submission" date="2020-04" db="EMBL/GenBank/DDBJ databases">
        <authorList>
            <person name="Hitch T.C.A."/>
            <person name="Wylensek D."/>
            <person name="Clavel T."/>
        </authorList>
    </citation>
    <scope>NUCLEOTIDE SEQUENCE [LARGE SCALE GENOMIC DNA]</scope>
    <source>
        <strain evidence="1 2">WB01_NA02</strain>
    </source>
</reference>
<accession>A0A7X9XRR5</accession>
<evidence type="ECO:0000313" key="2">
    <source>
        <dbReference type="Proteomes" id="UP000587880"/>
    </source>
</evidence>
<protein>
    <submittedName>
        <fullName evidence="1">Histidine phosphatase family protein</fullName>
    </submittedName>
</protein>
<dbReference type="InterPro" id="IPR013078">
    <property type="entry name" value="His_Pase_superF_clade-1"/>
</dbReference>
<dbReference type="RefSeq" id="WP_168983437.1">
    <property type="nucleotide sequence ID" value="NZ_JABAGD010000079.1"/>
</dbReference>
<dbReference type="AlphaFoldDB" id="A0A7X9XRR5"/>
<comment type="caution">
    <text evidence="1">The sequence shown here is derived from an EMBL/GenBank/DDBJ whole genome shotgun (WGS) entry which is preliminary data.</text>
</comment>
<gene>
    <name evidence="1" type="ORF">HF849_24260</name>
</gene>
<dbReference type="CDD" id="cd07067">
    <property type="entry name" value="HP_PGM_like"/>
    <property type="match status" value="1"/>
</dbReference>
<sequence>MYIGLVRHFKVDCDAQVFMASNDFKKWVIKYDDSGVIENKFETQNIKWDKCFSSDLPRAIKTAQTIFEGEIIKTQLLREVPLSPICETKLKLPHRFWCIAARIAWNFHHKSQTETRKDTEKRINEFLNSLDTELDTNILVVCHGFFMKVIERELKKRGFVGQNIPNRPIAKNGTLYLYKK</sequence>
<evidence type="ECO:0000313" key="1">
    <source>
        <dbReference type="EMBL" id="NMF07789.1"/>
    </source>
</evidence>